<dbReference type="Proteomes" id="UP000245783">
    <property type="component" value="Unassembled WGS sequence"/>
</dbReference>
<dbReference type="GO" id="GO:0016791">
    <property type="term" value="F:phosphatase activity"/>
    <property type="evidence" value="ECO:0007669"/>
    <property type="project" value="TreeGrafter"/>
</dbReference>
<evidence type="ECO:0000313" key="1">
    <source>
        <dbReference type="EMBL" id="PWN40576.1"/>
    </source>
</evidence>
<dbReference type="STRING" id="1522189.A0A316VSJ8"/>
<dbReference type="FunCoup" id="A0A316VSJ8">
    <property type="interactions" value="25"/>
</dbReference>
<dbReference type="SUPFAM" id="SSF56784">
    <property type="entry name" value="HAD-like"/>
    <property type="match status" value="1"/>
</dbReference>
<dbReference type="FunFam" id="1.10.150.240:FF:000001">
    <property type="entry name" value="Haloacid dehalogenase-like hydrolase domain"/>
    <property type="match status" value="1"/>
</dbReference>
<dbReference type="Gene3D" id="3.40.50.1000">
    <property type="entry name" value="HAD superfamily/HAD-like"/>
    <property type="match status" value="1"/>
</dbReference>
<sequence>MTPPVSGPLGRIKAVLFDMDGLLIDSEGIYTKVVNEVLAPYGKEQTWEIKSRIMGTPERRATEILLSALWPDADDASKIGKDCPFTIENFLEGRNASLEVEFAKVQPLPGAVRLVAHLAKHNVPICVATGSKRKNFDLKSAHNHALFAPFRGRVICGDDPRLQRGKPTPDVFLLAAREGLQEPSIAKEIRLWGAENDAAGLTGGEGEILVFEDAKPGVQAGKAAGMKVVWVPDPNLRALLSKENEDLKADQILESLEDFEPEAWGLPPF</sequence>
<gene>
    <name evidence="1" type="ORF">IE81DRAFT_325447</name>
</gene>
<organism evidence="1 2">
    <name type="scientific">Ceraceosorus guamensis</name>
    <dbReference type="NCBI Taxonomy" id="1522189"/>
    <lineage>
        <taxon>Eukaryota</taxon>
        <taxon>Fungi</taxon>
        <taxon>Dikarya</taxon>
        <taxon>Basidiomycota</taxon>
        <taxon>Ustilaginomycotina</taxon>
        <taxon>Exobasidiomycetes</taxon>
        <taxon>Ceraceosorales</taxon>
        <taxon>Ceraceosoraceae</taxon>
        <taxon>Ceraceosorus</taxon>
    </lineage>
</organism>
<dbReference type="OrthoDB" id="40579at2759"/>
<protein>
    <submittedName>
        <fullName evidence="1">HAD-like protein</fullName>
    </submittedName>
</protein>
<dbReference type="PANTHER" id="PTHR18901:SF38">
    <property type="entry name" value="PSEUDOURIDINE-5'-PHOSPHATASE"/>
    <property type="match status" value="1"/>
</dbReference>
<accession>A0A316VSJ8</accession>
<dbReference type="SFLD" id="SFLDG01129">
    <property type="entry name" value="C1.5:_HAD__Beta-PGM__Phosphata"/>
    <property type="match status" value="1"/>
</dbReference>
<dbReference type="InterPro" id="IPR023198">
    <property type="entry name" value="PGP-like_dom2"/>
</dbReference>
<dbReference type="Gene3D" id="1.10.150.240">
    <property type="entry name" value="Putative phosphatase, domain 2"/>
    <property type="match status" value="1"/>
</dbReference>
<dbReference type="AlphaFoldDB" id="A0A316VSJ8"/>
<dbReference type="GeneID" id="37036381"/>
<dbReference type="Pfam" id="PF00702">
    <property type="entry name" value="Hydrolase"/>
    <property type="match status" value="1"/>
</dbReference>
<reference evidence="1 2" key="1">
    <citation type="journal article" date="2018" name="Mol. Biol. Evol.">
        <title>Broad Genomic Sampling Reveals a Smut Pathogenic Ancestry of the Fungal Clade Ustilaginomycotina.</title>
        <authorList>
            <person name="Kijpornyongpan T."/>
            <person name="Mondo S.J."/>
            <person name="Barry K."/>
            <person name="Sandor L."/>
            <person name="Lee J."/>
            <person name="Lipzen A."/>
            <person name="Pangilinan J."/>
            <person name="LaButti K."/>
            <person name="Hainaut M."/>
            <person name="Henrissat B."/>
            <person name="Grigoriev I.V."/>
            <person name="Spatafora J.W."/>
            <person name="Aime M.C."/>
        </authorList>
    </citation>
    <scope>NUCLEOTIDE SEQUENCE [LARGE SCALE GENOMIC DNA]</scope>
    <source>
        <strain evidence="1 2">MCA 4658</strain>
    </source>
</reference>
<dbReference type="EMBL" id="KZ819413">
    <property type="protein sequence ID" value="PWN40576.1"/>
    <property type="molecule type" value="Genomic_DNA"/>
</dbReference>
<proteinExistence type="predicted"/>
<dbReference type="InterPro" id="IPR036412">
    <property type="entry name" value="HAD-like_sf"/>
</dbReference>
<dbReference type="InterPro" id="IPR023214">
    <property type="entry name" value="HAD_sf"/>
</dbReference>
<dbReference type="PANTHER" id="PTHR18901">
    <property type="entry name" value="2-DEOXYGLUCOSE-6-PHOSPHATE PHOSPHATASE 2"/>
    <property type="match status" value="1"/>
</dbReference>
<evidence type="ECO:0000313" key="2">
    <source>
        <dbReference type="Proteomes" id="UP000245783"/>
    </source>
</evidence>
<dbReference type="SFLD" id="SFLDS00003">
    <property type="entry name" value="Haloacid_Dehalogenase"/>
    <property type="match status" value="1"/>
</dbReference>
<dbReference type="RefSeq" id="XP_025367736.1">
    <property type="nucleotide sequence ID" value="XM_025514511.1"/>
</dbReference>
<keyword evidence="2" id="KW-1185">Reference proteome</keyword>
<name>A0A316VSJ8_9BASI</name>
<dbReference type="InParanoid" id="A0A316VSJ8"/>